<dbReference type="PANTHER" id="PTHR30558:SF7">
    <property type="entry name" value="TOL-PAL SYSTEM PROTEIN TOLR"/>
    <property type="match status" value="1"/>
</dbReference>
<dbReference type="RefSeq" id="WP_090650258.1">
    <property type="nucleotide sequence ID" value="NZ_CBCRYE010000007.1"/>
</dbReference>
<keyword evidence="4 7" id="KW-0812">Transmembrane</keyword>
<comment type="subcellular location">
    <subcellularLocation>
        <location evidence="1">Cell membrane</location>
        <topology evidence="1">Single-pass membrane protein</topology>
    </subcellularLocation>
    <subcellularLocation>
        <location evidence="7">Cell membrane</location>
        <topology evidence="7">Single-pass type II membrane protein</topology>
    </subcellularLocation>
</comment>
<keyword evidence="9" id="KW-0131">Cell cycle</keyword>
<evidence type="ECO:0000256" key="5">
    <source>
        <dbReference type="ARBA" id="ARBA00022989"/>
    </source>
</evidence>
<dbReference type="GO" id="GO:0005886">
    <property type="term" value="C:plasma membrane"/>
    <property type="evidence" value="ECO:0007669"/>
    <property type="project" value="UniProtKB-SubCell"/>
</dbReference>
<dbReference type="InterPro" id="IPR003400">
    <property type="entry name" value="ExbD"/>
</dbReference>
<evidence type="ECO:0000313" key="10">
    <source>
        <dbReference type="Proteomes" id="UP000199150"/>
    </source>
</evidence>
<evidence type="ECO:0000256" key="8">
    <source>
        <dbReference type="SAM" id="Phobius"/>
    </source>
</evidence>
<dbReference type="PANTHER" id="PTHR30558">
    <property type="entry name" value="EXBD MEMBRANE COMPONENT OF PMF-DRIVEN MACROMOLECULE IMPORT SYSTEM"/>
    <property type="match status" value="1"/>
</dbReference>
<evidence type="ECO:0000256" key="2">
    <source>
        <dbReference type="ARBA" id="ARBA00005811"/>
    </source>
</evidence>
<feature type="transmembrane region" description="Helical" evidence="8">
    <location>
        <begin position="23"/>
        <end position="50"/>
    </location>
</feature>
<dbReference type="Proteomes" id="UP000199150">
    <property type="component" value="Unassembled WGS sequence"/>
</dbReference>
<evidence type="ECO:0000256" key="1">
    <source>
        <dbReference type="ARBA" id="ARBA00004162"/>
    </source>
</evidence>
<dbReference type="GO" id="GO:0022857">
    <property type="term" value="F:transmembrane transporter activity"/>
    <property type="evidence" value="ECO:0007669"/>
    <property type="project" value="InterPro"/>
</dbReference>
<accession>A0A1G4TAQ9</accession>
<keyword evidence="5 8" id="KW-1133">Transmembrane helix</keyword>
<dbReference type="OrthoDB" id="9798629at2"/>
<dbReference type="GO" id="GO:0015031">
    <property type="term" value="P:protein transport"/>
    <property type="evidence" value="ECO:0007669"/>
    <property type="project" value="UniProtKB-KW"/>
</dbReference>
<gene>
    <name evidence="9" type="ORF">SAMN02927928_3377</name>
</gene>
<proteinExistence type="inferred from homology"/>
<dbReference type="STRING" id="260084.SAMN02927928_3377"/>
<protein>
    <submittedName>
        <fullName evidence="9">Cell division and transport-associated protein TolR (TC 2.C.1.2.1)</fullName>
    </submittedName>
</protein>
<dbReference type="AlphaFoldDB" id="A0A1G4TAQ9"/>
<comment type="similarity">
    <text evidence="2 7">Belongs to the ExbD/TolR family.</text>
</comment>
<keyword evidence="9" id="KW-0132">Cell division</keyword>
<evidence type="ECO:0000256" key="3">
    <source>
        <dbReference type="ARBA" id="ARBA00022475"/>
    </source>
</evidence>
<keyword evidence="6 8" id="KW-0472">Membrane</keyword>
<evidence type="ECO:0000313" key="9">
    <source>
        <dbReference type="EMBL" id="SCW78378.1"/>
    </source>
</evidence>
<dbReference type="GO" id="GO:0051301">
    <property type="term" value="P:cell division"/>
    <property type="evidence" value="ECO:0007669"/>
    <property type="project" value="UniProtKB-KW"/>
</dbReference>
<keyword evidence="7" id="KW-0813">Transport</keyword>
<dbReference type="EMBL" id="FMTS01000007">
    <property type="protein sequence ID" value="SCW78378.1"/>
    <property type="molecule type" value="Genomic_DNA"/>
</dbReference>
<organism evidence="9 10">
    <name type="scientific">Asticcacaulis taihuensis</name>
    <dbReference type="NCBI Taxonomy" id="260084"/>
    <lineage>
        <taxon>Bacteria</taxon>
        <taxon>Pseudomonadati</taxon>
        <taxon>Pseudomonadota</taxon>
        <taxon>Alphaproteobacteria</taxon>
        <taxon>Caulobacterales</taxon>
        <taxon>Caulobacteraceae</taxon>
        <taxon>Asticcacaulis</taxon>
    </lineage>
</organism>
<dbReference type="Gene3D" id="3.30.420.270">
    <property type="match status" value="1"/>
</dbReference>
<evidence type="ECO:0000256" key="7">
    <source>
        <dbReference type="RuleBase" id="RU003879"/>
    </source>
</evidence>
<dbReference type="Pfam" id="PF02472">
    <property type="entry name" value="ExbD"/>
    <property type="match status" value="1"/>
</dbReference>
<keyword evidence="10" id="KW-1185">Reference proteome</keyword>
<reference evidence="10" key="1">
    <citation type="submission" date="2016-10" db="EMBL/GenBank/DDBJ databases">
        <authorList>
            <person name="Varghese N."/>
            <person name="Submissions S."/>
        </authorList>
    </citation>
    <scope>NUCLEOTIDE SEQUENCE [LARGE SCALE GENOMIC DNA]</scope>
    <source>
        <strain evidence="10">CGMCC 1.3431</strain>
    </source>
</reference>
<sequence length="161" mass="17003">MAMGGSGHGGGSRRGRRTRRRAALSEINVTPMVDVMLVLLIIFMISAPLLNSGIKINLPKTEAAALKDEGEPVTVSIDKTGQLYVNDDPASYDQVAPRLLAITRGDTETQIYVRGAGEATWDSVARVMGKLSSSGFTKISLVTDTMGKPAATAAEPESVTP</sequence>
<keyword evidence="7" id="KW-0653">Protein transport</keyword>
<keyword evidence="3" id="KW-1003">Cell membrane</keyword>
<name>A0A1G4TAQ9_9CAUL</name>
<evidence type="ECO:0000256" key="6">
    <source>
        <dbReference type="ARBA" id="ARBA00023136"/>
    </source>
</evidence>
<evidence type="ECO:0000256" key="4">
    <source>
        <dbReference type="ARBA" id="ARBA00022692"/>
    </source>
</evidence>